<name>A0A419EY01_9BACT</name>
<dbReference type="PANTHER" id="PTHR30373">
    <property type="entry name" value="UPF0603 PROTEIN YGCG"/>
    <property type="match status" value="1"/>
</dbReference>
<accession>A0A419EY01</accession>
<dbReference type="PANTHER" id="PTHR30373:SF8">
    <property type="entry name" value="BLL7265 PROTEIN"/>
    <property type="match status" value="1"/>
</dbReference>
<organism evidence="2 3">
    <name type="scientific">Candidatus Abyssobacteria bacterium SURF_17</name>
    <dbReference type="NCBI Taxonomy" id="2093361"/>
    <lineage>
        <taxon>Bacteria</taxon>
        <taxon>Pseudomonadati</taxon>
        <taxon>Candidatus Hydrogenedentota</taxon>
        <taxon>Candidatus Abyssobacteria</taxon>
    </lineage>
</organism>
<dbReference type="InterPro" id="IPR007621">
    <property type="entry name" value="TPM_dom"/>
</dbReference>
<proteinExistence type="predicted"/>
<gene>
    <name evidence="2" type="ORF">C4532_10285</name>
</gene>
<comment type="caution">
    <text evidence="2">The sequence shown here is derived from an EMBL/GenBank/DDBJ whole genome shotgun (WGS) entry which is preliminary data.</text>
</comment>
<dbReference type="Pfam" id="PF04536">
    <property type="entry name" value="TPM_phosphatase"/>
    <property type="match status" value="1"/>
</dbReference>
<protein>
    <submittedName>
        <fullName evidence="2">TPM domain-containing protein</fullName>
    </submittedName>
</protein>
<dbReference type="AlphaFoldDB" id="A0A419EY01"/>
<dbReference type="EMBL" id="QZKI01000077">
    <property type="protein sequence ID" value="RJP69913.1"/>
    <property type="molecule type" value="Genomic_DNA"/>
</dbReference>
<feature type="domain" description="TPM" evidence="1">
    <location>
        <begin position="8"/>
        <end position="125"/>
    </location>
</feature>
<dbReference type="Gene3D" id="3.10.310.50">
    <property type="match status" value="1"/>
</dbReference>
<evidence type="ECO:0000313" key="3">
    <source>
        <dbReference type="Proteomes" id="UP000285961"/>
    </source>
</evidence>
<dbReference type="Proteomes" id="UP000285961">
    <property type="component" value="Unassembled WGS sequence"/>
</dbReference>
<evidence type="ECO:0000259" key="1">
    <source>
        <dbReference type="Pfam" id="PF04536"/>
    </source>
</evidence>
<reference evidence="2 3" key="1">
    <citation type="journal article" date="2017" name="ISME J.">
        <title>Energy and carbon metabolisms in a deep terrestrial subsurface fluid microbial community.</title>
        <authorList>
            <person name="Momper L."/>
            <person name="Jungbluth S.P."/>
            <person name="Lee M.D."/>
            <person name="Amend J.P."/>
        </authorList>
    </citation>
    <scope>NUCLEOTIDE SEQUENCE [LARGE SCALE GENOMIC DNA]</scope>
    <source>
        <strain evidence="2">SURF_17</strain>
    </source>
</reference>
<sequence length="149" mass="17188">MRRPTNPKTFLTPQESAQLAEAIEQAEGRTSGEIKVVFVRHCWTDIRAKAFQMFKKLNLDKTEQKNCVLILLVLTNREFLIYGDQGIHEKVGQDFWDDVRDLMHARFKEGKFVEGLCAGIERIGEKLAVFFPYKAGDRDEISDEIAHED</sequence>
<evidence type="ECO:0000313" key="2">
    <source>
        <dbReference type="EMBL" id="RJP69913.1"/>
    </source>
</evidence>